<dbReference type="InterPro" id="IPR012678">
    <property type="entry name" value="Ribosomal_uL23/eL15/eS24_sf"/>
</dbReference>
<protein>
    <recommendedName>
        <fullName evidence="4">Large ribosomal subunit protein uL23c</fullName>
    </recommendedName>
</protein>
<dbReference type="GO" id="GO:0019843">
    <property type="term" value="F:rRNA binding"/>
    <property type="evidence" value="ECO:0007669"/>
    <property type="project" value="UniProtKB-UniRule"/>
</dbReference>
<dbReference type="AlphaFoldDB" id="A0A0F7QZM5"/>
<comment type="similarity">
    <text evidence="1 4">Belongs to the universal ribosomal protein uL23 family.</text>
</comment>
<evidence type="ECO:0000256" key="1">
    <source>
        <dbReference type="ARBA" id="ARBA00006700"/>
    </source>
</evidence>
<dbReference type="RefSeq" id="YP_009139322.1">
    <property type="nucleotide sequence ID" value="NC_027093.1"/>
</dbReference>
<keyword evidence="3 4" id="KW-0687">Ribonucleoprotein</keyword>
<keyword evidence="2 4" id="KW-0689">Ribosomal protein</keyword>
<sequence length="111" mass="13652">MIIIKRLVFTEKATKLLEQHNKYTFEVGCYLTKIQICWLVEKMFNVPVLNVNTFRLPLIINQIKNFYRIRRKRAVVYLEKKRNIQMTLSRNESVLFWVYKSRYSLYYIQCF</sequence>
<dbReference type="GO" id="GO:0009507">
    <property type="term" value="C:chloroplast"/>
    <property type="evidence" value="ECO:0007669"/>
    <property type="project" value="UniProtKB-SubCell"/>
</dbReference>
<dbReference type="Gene3D" id="3.30.70.330">
    <property type="match status" value="1"/>
</dbReference>
<keyword evidence="5" id="KW-0934">Plastid</keyword>
<dbReference type="GO" id="GO:0003735">
    <property type="term" value="F:structural constituent of ribosome"/>
    <property type="evidence" value="ECO:0007669"/>
    <property type="project" value="InterPro"/>
</dbReference>
<dbReference type="GO" id="GO:1990904">
    <property type="term" value="C:ribonucleoprotein complex"/>
    <property type="evidence" value="ECO:0007669"/>
    <property type="project" value="UniProtKB-KW"/>
</dbReference>
<evidence type="ECO:0000256" key="2">
    <source>
        <dbReference type="ARBA" id="ARBA00022980"/>
    </source>
</evidence>
<keyword evidence="4" id="KW-0694">RNA-binding</keyword>
<dbReference type="InterPro" id="IPR013025">
    <property type="entry name" value="Ribosomal_uL23-like"/>
</dbReference>
<dbReference type="EMBL" id="LC008447">
    <property type="protein sequence ID" value="BAR72296.1"/>
    <property type="molecule type" value="Genomic_DNA"/>
</dbReference>
<dbReference type="GO" id="GO:0006412">
    <property type="term" value="P:translation"/>
    <property type="evidence" value="ECO:0007669"/>
    <property type="project" value="UniProtKB-UniRule"/>
</dbReference>
<keyword evidence="5" id="KW-0150">Chloroplast</keyword>
<comment type="subcellular location">
    <subcellularLocation>
        <location evidence="4">Plastid</location>
        <location evidence="4">Chloroplast</location>
    </subcellularLocation>
</comment>
<name>A0A0F7QZM5_LEPCH</name>
<evidence type="ECO:0000256" key="4">
    <source>
        <dbReference type="HAMAP-Rule" id="MF_01369"/>
    </source>
</evidence>
<comment type="function">
    <text evidence="4">Binds to 23S rRNA.</text>
</comment>
<proteinExistence type="inferred from homology"/>
<dbReference type="HAMAP" id="MF_01369_B">
    <property type="entry name" value="Ribosomal_uL23_B"/>
    <property type="match status" value="1"/>
</dbReference>
<gene>
    <name evidence="4 5" type="primary">rpl23</name>
</gene>
<accession>A0A0F7QZM5</accession>
<evidence type="ECO:0000256" key="3">
    <source>
        <dbReference type="ARBA" id="ARBA00023274"/>
    </source>
</evidence>
<dbReference type="InterPro" id="IPR012677">
    <property type="entry name" value="Nucleotide-bd_a/b_plait_sf"/>
</dbReference>
<evidence type="ECO:0000313" key="5">
    <source>
        <dbReference type="EMBL" id="BAR72296.1"/>
    </source>
</evidence>
<reference evidence="5" key="1">
    <citation type="submission" date="2014-10" db="EMBL/GenBank/DDBJ databases">
        <title>The plastid genome of Lepidodinium chlorophorum.</title>
        <authorList>
            <person name="Kamikawa R."/>
            <person name="Tanifuji G."/>
            <person name="Kawachi M."/>
            <person name="Miyashita M."/>
            <person name="Hashimoto T."/>
            <person name="Inagaki Y."/>
        </authorList>
    </citation>
    <scope>NUCLEOTIDE SEQUENCE</scope>
</reference>
<organism evidence="5">
    <name type="scientific">Lepidodinium chlorophorum</name>
    <name type="common">Dinoflagellate</name>
    <name type="synonym">Gymnodinium chlorophorum</name>
    <dbReference type="NCBI Taxonomy" id="107758"/>
    <lineage>
        <taxon>Eukaryota</taxon>
        <taxon>Sar</taxon>
        <taxon>Alveolata</taxon>
        <taxon>Dinophyceae</taxon>
        <taxon>Gymnodiniales</taxon>
        <taxon>Gymnodiniaceae</taxon>
        <taxon>Lepidodinium</taxon>
    </lineage>
</organism>
<dbReference type="GO" id="GO:0005840">
    <property type="term" value="C:ribosome"/>
    <property type="evidence" value="ECO:0007669"/>
    <property type="project" value="UniProtKB-KW"/>
</dbReference>
<dbReference type="GeneID" id="24286211"/>
<dbReference type="SUPFAM" id="SSF54189">
    <property type="entry name" value="Ribosomal proteins S24e, L23 and L15e"/>
    <property type="match status" value="1"/>
</dbReference>
<keyword evidence="4" id="KW-0699">rRNA-binding</keyword>
<comment type="subunit">
    <text evidence="4">Part of the 50S ribosomal subunit.</text>
</comment>
<geneLocation type="chloroplast" evidence="5"/>
<dbReference type="Pfam" id="PF00276">
    <property type="entry name" value="Ribosomal_L23"/>
    <property type="match status" value="1"/>
</dbReference>